<evidence type="ECO:0000259" key="2">
    <source>
        <dbReference type="Pfam" id="PF00296"/>
    </source>
</evidence>
<dbReference type="Gene3D" id="3.20.20.30">
    <property type="entry name" value="Luciferase-like domain"/>
    <property type="match status" value="1"/>
</dbReference>
<name>A0A8H9MAU4_9PSEU</name>
<gene>
    <name evidence="3" type="ORF">GCM10017566_10860</name>
</gene>
<dbReference type="GO" id="GO:0016705">
    <property type="term" value="F:oxidoreductase activity, acting on paired donors, with incorporation or reduction of molecular oxygen"/>
    <property type="evidence" value="ECO:0007669"/>
    <property type="project" value="InterPro"/>
</dbReference>
<evidence type="ECO:0000313" key="3">
    <source>
        <dbReference type="EMBL" id="GHF39393.1"/>
    </source>
</evidence>
<dbReference type="Pfam" id="PF00296">
    <property type="entry name" value="Bac_luciferase"/>
    <property type="match status" value="1"/>
</dbReference>
<feature type="domain" description="Luciferase-like" evidence="2">
    <location>
        <begin position="18"/>
        <end position="233"/>
    </location>
</feature>
<dbReference type="SUPFAM" id="SSF51679">
    <property type="entry name" value="Bacterial luciferase-like"/>
    <property type="match status" value="1"/>
</dbReference>
<dbReference type="InterPro" id="IPR036661">
    <property type="entry name" value="Luciferase-like_sf"/>
</dbReference>
<reference evidence="3" key="1">
    <citation type="journal article" date="2014" name="Int. J. Syst. Evol. Microbiol.">
        <title>Complete genome sequence of Corynebacterium casei LMG S-19264T (=DSM 44701T), isolated from a smear-ripened cheese.</title>
        <authorList>
            <consortium name="US DOE Joint Genome Institute (JGI-PGF)"/>
            <person name="Walter F."/>
            <person name="Albersmeier A."/>
            <person name="Kalinowski J."/>
            <person name="Ruckert C."/>
        </authorList>
    </citation>
    <scope>NUCLEOTIDE SEQUENCE</scope>
    <source>
        <strain evidence="3">CGMCC 4.7679</strain>
    </source>
</reference>
<accession>A0A8H9MAU4</accession>
<evidence type="ECO:0000313" key="4">
    <source>
        <dbReference type="Proteomes" id="UP000658656"/>
    </source>
</evidence>
<dbReference type="PANTHER" id="PTHR30011">
    <property type="entry name" value="ALKANESULFONATE MONOOXYGENASE-RELATED"/>
    <property type="match status" value="1"/>
</dbReference>
<dbReference type="PANTHER" id="PTHR30011:SF32">
    <property type="entry name" value="CONSERVED PROTEIN"/>
    <property type="match status" value="1"/>
</dbReference>
<dbReference type="AlphaFoldDB" id="A0A8H9MAU4"/>
<feature type="region of interest" description="Disordered" evidence="1">
    <location>
        <begin position="38"/>
        <end position="58"/>
    </location>
</feature>
<dbReference type="NCBIfam" id="TIGR03619">
    <property type="entry name" value="F420_Rv2161c"/>
    <property type="match status" value="1"/>
</dbReference>
<dbReference type="RefSeq" id="WP_145935184.1">
    <property type="nucleotide sequence ID" value="NZ_BNAV01000001.1"/>
</dbReference>
<evidence type="ECO:0000256" key="1">
    <source>
        <dbReference type="SAM" id="MobiDB-lite"/>
    </source>
</evidence>
<keyword evidence="4" id="KW-1185">Reference proteome</keyword>
<dbReference type="EMBL" id="BNAV01000001">
    <property type="protein sequence ID" value="GHF39393.1"/>
    <property type="molecule type" value="Genomic_DNA"/>
</dbReference>
<dbReference type="Proteomes" id="UP000658656">
    <property type="component" value="Unassembled WGS sequence"/>
</dbReference>
<dbReference type="InterPro" id="IPR051260">
    <property type="entry name" value="Diverse_substr_monoxygenases"/>
</dbReference>
<dbReference type="InterPro" id="IPR019921">
    <property type="entry name" value="Lucif-like_OxRdtase_Rv2161c"/>
</dbReference>
<sequence>MRHGIVLFTSDRGITPAEAAKTAEEAGFSSFAVPEHTHIPVRRDAPHPRTGDASLPDDRYRRTLDPWVSLAMAAATTTRIRLTTAVALPVEHDPITLAKTIASLDHLSGGRVTLGVGFGWNTDELADHGVPRGKRRTVLREYLEAMRTLWTDEEASYAGEFVEFGPSWSWPKPAGPVPVVVGAAGTEKTFRWLARSADGWLTTPMEGEIDAKIALLRRCWHEAGREGSPEITVLAGKPEPETLARYEDLGVTEVLFGLPDRPAEDVVSYLGRLAGKLGLHSEACSASGSST</sequence>
<dbReference type="OrthoDB" id="3206024at2"/>
<proteinExistence type="predicted"/>
<comment type="caution">
    <text evidence="3">The sequence shown here is derived from an EMBL/GenBank/DDBJ whole genome shotgun (WGS) entry which is preliminary data.</text>
</comment>
<protein>
    <submittedName>
        <fullName evidence="3">LLM class F420-dependent oxidoreductase</fullName>
    </submittedName>
</protein>
<organism evidence="3 4">
    <name type="scientific">Amycolatopsis bartoniae</name>
    <dbReference type="NCBI Taxonomy" id="941986"/>
    <lineage>
        <taxon>Bacteria</taxon>
        <taxon>Bacillati</taxon>
        <taxon>Actinomycetota</taxon>
        <taxon>Actinomycetes</taxon>
        <taxon>Pseudonocardiales</taxon>
        <taxon>Pseudonocardiaceae</taxon>
        <taxon>Amycolatopsis</taxon>
    </lineage>
</organism>
<dbReference type="InterPro" id="IPR011251">
    <property type="entry name" value="Luciferase-like_dom"/>
</dbReference>
<dbReference type="CDD" id="cd01097">
    <property type="entry name" value="Tetrahydromethanopterin_reductase"/>
    <property type="match status" value="1"/>
</dbReference>
<reference evidence="3" key="2">
    <citation type="submission" date="2020-09" db="EMBL/GenBank/DDBJ databases">
        <authorList>
            <person name="Sun Q."/>
            <person name="Zhou Y."/>
        </authorList>
    </citation>
    <scope>NUCLEOTIDE SEQUENCE</scope>
    <source>
        <strain evidence="3">CGMCC 4.7679</strain>
    </source>
</reference>